<evidence type="ECO:0000259" key="2">
    <source>
        <dbReference type="PROSITE" id="PS50053"/>
    </source>
</evidence>
<dbReference type="InterPro" id="IPR019956">
    <property type="entry name" value="Ubiquitin_dom"/>
</dbReference>
<dbReference type="SMART" id="SM00213">
    <property type="entry name" value="UBQ"/>
    <property type="match status" value="1"/>
</dbReference>
<evidence type="ECO:0000256" key="1">
    <source>
        <dbReference type="PROSITE-ProRule" id="PRU00175"/>
    </source>
</evidence>
<dbReference type="Pfam" id="PF00240">
    <property type="entry name" value="ubiquitin"/>
    <property type="match status" value="1"/>
</dbReference>
<dbReference type="Gene3D" id="3.10.20.90">
    <property type="entry name" value="Phosphatidylinositol 3-kinase Catalytic Subunit, Chain A, domain 1"/>
    <property type="match status" value="1"/>
</dbReference>
<accession>A0A409XKY9</accession>
<dbReference type="AlphaFoldDB" id="A0A409XKY9"/>
<evidence type="ECO:0000313" key="5">
    <source>
        <dbReference type="Proteomes" id="UP000283269"/>
    </source>
</evidence>
<dbReference type="InterPro" id="IPR000626">
    <property type="entry name" value="Ubiquitin-like_dom"/>
</dbReference>
<dbReference type="EMBL" id="NHYD01001350">
    <property type="protein sequence ID" value="PPQ91432.1"/>
    <property type="molecule type" value="Genomic_DNA"/>
</dbReference>
<feature type="domain" description="RING-type" evidence="3">
    <location>
        <begin position="487"/>
        <end position="521"/>
    </location>
</feature>
<keyword evidence="5" id="KW-1185">Reference proteome</keyword>
<dbReference type="OrthoDB" id="428577at2759"/>
<comment type="caution">
    <text evidence="4">The sequence shown here is derived from an EMBL/GenBank/DDBJ whole genome shotgun (WGS) entry which is preliminary data.</text>
</comment>
<sequence length="582" mass="63918">MAAIDVDIVFAFPVRKIVKLHGVGLPVMYDDLVGRLKQLGHDAPTTFTLKKQPYVLEIAHDESSFNFFGGQINMDEPLIRYYNKHFLPAMYPDEEAKTNFSSTMTESEIVNNQKIEVGGLAMYQREAMWISFSAIQPCAIKVSVGGINALTGTPRDQSVPGKQDYLALGPDFKYQQLWLDGISTEPGVVRQFVAVPLGYNLTVEGQLKGYDVEGGVQFDAFPLNLTTVKFEDGLGGDLSLYKTPRQLRLTPGELIIMQDNKEQMEEFGFEAEQTSFQPRTLGTGRLTLFAGYHRVKVKLLTGKEIYIVLKPNETVHTLKLEIYDALGCPADQQRLIFAGKQLDDNKFLHEYKVFPGSTLILVLRLRGGGDITNLGGIGAGGRISQKINKDALPFTAYNVEKVSRLHVTIINASAFTAITGLPAPPSPVDANTYLSSGLPWFALYDEHIPIANASTSTSCVLATKVNSVGTLLQKHGTNSVKIIAPDCVFCDYEKATLDLIPCGHRLCDDCSSSVTNCPSCQSNIVGRQRFAASMGRNEAERNDGVEAASIDERIIKLRLNEGTNRVTTFKLAKDTVSPLTGD</sequence>
<dbReference type="PANTHER" id="PTHR10666">
    <property type="entry name" value="UBIQUITIN"/>
    <property type="match status" value="1"/>
</dbReference>
<evidence type="ECO:0008006" key="6">
    <source>
        <dbReference type="Google" id="ProtNLM"/>
    </source>
</evidence>
<dbReference type="InterPro" id="IPR029071">
    <property type="entry name" value="Ubiquitin-like_domsf"/>
</dbReference>
<dbReference type="Gene3D" id="3.30.40.10">
    <property type="entry name" value="Zinc/RING finger domain, C3HC4 (zinc finger)"/>
    <property type="match status" value="1"/>
</dbReference>
<dbReference type="Proteomes" id="UP000283269">
    <property type="component" value="Unassembled WGS sequence"/>
</dbReference>
<dbReference type="InterPro" id="IPR001841">
    <property type="entry name" value="Znf_RING"/>
</dbReference>
<dbReference type="PROSITE" id="PS50053">
    <property type="entry name" value="UBIQUITIN_2"/>
    <property type="match status" value="1"/>
</dbReference>
<proteinExistence type="predicted"/>
<keyword evidence="1" id="KW-0862">Zinc</keyword>
<gene>
    <name evidence="4" type="ORF">CVT25_014320</name>
</gene>
<dbReference type="Pfam" id="PF13920">
    <property type="entry name" value="zf-C3HC4_3"/>
    <property type="match status" value="1"/>
</dbReference>
<feature type="domain" description="Ubiquitin-like" evidence="2">
    <location>
        <begin position="293"/>
        <end position="368"/>
    </location>
</feature>
<dbReference type="STRING" id="93625.A0A409XKY9"/>
<name>A0A409XKY9_PSICY</name>
<keyword evidence="1" id="KW-0863">Zinc-finger</keyword>
<dbReference type="PRINTS" id="PR00348">
    <property type="entry name" value="UBIQUITIN"/>
</dbReference>
<dbReference type="InParanoid" id="A0A409XKY9"/>
<dbReference type="SUPFAM" id="SSF54236">
    <property type="entry name" value="Ubiquitin-like"/>
    <property type="match status" value="1"/>
</dbReference>
<dbReference type="InterPro" id="IPR013083">
    <property type="entry name" value="Znf_RING/FYVE/PHD"/>
</dbReference>
<dbReference type="InterPro" id="IPR050158">
    <property type="entry name" value="Ubiquitin_ubiquitin-like"/>
</dbReference>
<reference evidence="4 5" key="1">
    <citation type="journal article" date="2018" name="Evol. Lett.">
        <title>Horizontal gene cluster transfer increased hallucinogenic mushroom diversity.</title>
        <authorList>
            <person name="Reynolds H.T."/>
            <person name="Vijayakumar V."/>
            <person name="Gluck-Thaler E."/>
            <person name="Korotkin H.B."/>
            <person name="Matheny P.B."/>
            <person name="Slot J.C."/>
        </authorList>
    </citation>
    <scope>NUCLEOTIDE SEQUENCE [LARGE SCALE GENOMIC DNA]</scope>
    <source>
        <strain evidence="4 5">2631</strain>
    </source>
</reference>
<evidence type="ECO:0000313" key="4">
    <source>
        <dbReference type="EMBL" id="PPQ91432.1"/>
    </source>
</evidence>
<keyword evidence="1" id="KW-0479">Metal-binding</keyword>
<dbReference type="PROSITE" id="PS50089">
    <property type="entry name" value="ZF_RING_2"/>
    <property type="match status" value="1"/>
</dbReference>
<organism evidence="4 5">
    <name type="scientific">Psilocybe cyanescens</name>
    <dbReference type="NCBI Taxonomy" id="93625"/>
    <lineage>
        <taxon>Eukaryota</taxon>
        <taxon>Fungi</taxon>
        <taxon>Dikarya</taxon>
        <taxon>Basidiomycota</taxon>
        <taxon>Agaricomycotina</taxon>
        <taxon>Agaricomycetes</taxon>
        <taxon>Agaricomycetidae</taxon>
        <taxon>Agaricales</taxon>
        <taxon>Agaricineae</taxon>
        <taxon>Strophariaceae</taxon>
        <taxon>Psilocybe</taxon>
    </lineage>
</organism>
<evidence type="ECO:0000259" key="3">
    <source>
        <dbReference type="PROSITE" id="PS50089"/>
    </source>
</evidence>
<dbReference type="GO" id="GO:0008270">
    <property type="term" value="F:zinc ion binding"/>
    <property type="evidence" value="ECO:0007669"/>
    <property type="project" value="UniProtKB-KW"/>
</dbReference>
<protein>
    <recommendedName>
        <fullName evidence="6">Ubiquitin-like domain-containing protein</fullName>
    </recommendedName>
</protein>